<protein>
    <recommendedName>
        <fullName evidence="6">Cytochrome c domain-containing protein</fullName>
    </recommendedName>
</protein>
<feature type="domain" description="Cytochrome c" evidence="6">
    <location>
        <begin position="127"/>
        <end position="218"/>
    </location>
</feature>
<keyword evidence="5" id="KW-0472">Membrane</keyword>
<keyword evidence="5" id="KW-0812">Transmembrane</keyword>
<evidence type="ECO:0000256" key="1">
    <source>
        <dbReference type="ARBA" id="ARBA00022617"/>
    </source>
</evidence>
<reference evidence="8" key="1">
    <citation type="journal article" date="2019" name="Int. J. Syst. Evol. Microbiol.">
        <title>The Global Catalogue of Microorganisms (GCM) 10K type strain sequencing project: providing services to taxonomists for standard genome sequencing and annotation.</title>
        <authorList>
            <consortium name="The Broad Institute Genomics Platform"/>
            <consortium name="The Broad Institute Genome Sequencing Center for Infectious Disease"/>
            <person name="Wu L."/>
            <person name="Ma J."/>
        </authorList>
    </citation>
    <scope>NUCLEOTIDE SEQUENCE [LARGE SCALE GENOMIC DNA]</scope>
    <source>
        <strain evidence="8">KCTC 23314</strain>
    </source>
</reference>
<name>A0ABQ3G7M8_9BURK</name>
<evidence type="ECO:0000256" key="2">
    <source>
        <dbReference type="ARBA" id="ARBA00022723"/>
    </source>
</evidence>
<evidence type="ECO:0000256" key="5">
    <source>
        <dbReference type="SAM" id="Phobius"/>
    </source>
</evidence>
<evidence type="ECO:0000313" key="7">
    <source>
        <dbReference type="EMBL" id="GHC93144.1"/>
    </source>
</evidence>
<evidence type="ECO:0000256" key="3">
    <source>
        <dbReference type="ARBA" id="ARBA00023004"/>
    </source>
</evidence>
<feature type="transmembrane region" description="Helical" evidence="5">
    <location>
        <begin position="62"/>
        <end position="80"/>
    </location>
</feature>
<dbReference type="SUPFAM" id="SSF46626">
    <property type="entry name" value="Cytochrome c"/>
    <property type="match status" value="1"/>
</dbReference>
<accession>A0ABQ3G7M8</accession>
<keyword evidence="2 4" id="KW-0479">Metal-binding</keyword>
<evidence type="ECO:0000259" key="6">
    <source>
        <dbReference type="PROSITE" id="PS51007"/>
    </source>
</evidence>
<keyword evidence="8" id="KW-1185">Reference proteome</keyword>
<dbReference type="Proteomes" id="UP000626210">
    <property type="component" value="Unassembled WGS sequence"/>
</dbReference>
<dbReference type="InterPro" id="IPR009056">
    <property type="entry name" value="Cyt_c-like_dom"/>
</dbReference>
<proteinExistence type="predicted"/>
<gene>
    <name evidence="7" type="ORF">GCM10007320_43790</name>
</gene>
<organism evidence="7 8">
    <name type="scientific">Pseudorhodoferax aquiterrae</name>
    <dbReference type="NCBI Taxonomy" id="747304"/>
    <lineage>
        <taxon>Bacteria</taxon>
        <taxon>Pseudomonadati</taxon>
        <taxon>Pseudomonadota</taxon>
        <taxon>Betaproteobacteria</taxon>
        <taxon>Burkholderiales</taxon>
        <taxon>Comamonadaceae</taxon>
    </lineage>
</organism>
<keyword evidence="5" id="KW-1133">Transmembrane helix</keyword>
<sequence>MPPEAEWLNQLIAALQSAQSALLRLLDAVGLVQPLDGQPAWPFAWRLSGENLLIDLGQARRLGWTLAALAVAALLVLLALCWRRGRWYVLASVPLWLLAAPWPDSRVLLVPATPASFHRSPTGFSARAIVQGQALYAQHCAACHGADGRGQGPLAAAQPVWPPNFAGPLLWRRADGDLWWHVLHGVRGRQGEATMAGFGDRLSGAEAWALIDFMKAQGAGQALRVAGFWPQPVGLPDVAVRCAGQGERPLRSWNGQRMRVVAEGRAAATVLEDPRFVTVLLRQAAAPGPAAVDCVASDAAAWQAFALITGSDALAGTQLLADRHGWARARAVPGQAGWSEDDLLCRTEGQPRGRAERAAPDGLSALIAAMDAEPVRYVKGGFVH</sequence>
<comment type="caution">
    <text evidence="7">The sequence shown here is derived from an EMBL/GenBank/DDBJ whole genome shotgun (WGS) entry which is preliminary data.</text>
</comment>
<dbReference type="RefSeq" id="WP_189689029.1">
    <property type="nucleotide sequence ID" value="NZ_BMYK01000017.1"/>
</dbReference>
<keyword evidence="1 4" id="KW-0349">Heme</keyword>
<evidence type="ECO:0000313" key="8">
    <source>
        <dbReference type="Proteomes" id="UP000626210"/>
    </source>
</evidence>
<dbReference type="InterPro" id="IPR036909">
    <property type="entry name" value="Cyt_c-like_dom_sf"/>
</dbReference>
<dbReference type="Pfam" id="PF13442">
    <property type="entry name" value="Cytochrome_CBB3"/>
    <property type="match status" value="1"/>
</dbReference>
<dbReference type="Gene3D" id="1.10.760.10">
    <property type="entry name" value="Cytochrome c-like domain"/>
    <property type="match status" value="1"/>
</dbReference>
<evidence type="ECO:0000256" key="4">
    <source>
        <dbReference type="PROSITE-ProRule" id="PRU00433"/>
    </source>
</evidence>
<dbReference type="EMBL" id="BMYK01000017">
    <property type="protein sequence ID" value="GHC93144.1"/>
    <property type="molecule type" value="Genomic_DNA"/>
</dbReference>
<dbReference type="PROSITE" id="PS51007">
    <property type="entry name" value="CYTC"/>
    <property type="match status" value="1"/>
</dbReference>
<keyword evidence="3 4" id="KW-0408">Iron</keyword>